<organism evidence="1 2">
    <name type="scientific">Thalassoglobus polymorphus</name>
    <dbReference type="NCBI Taxonomy" id="2527994"/>
    <lineage>
        <taxon>Bacteria</taxon>
        <taxon>Pseudomonadati</taxon>
        <taxon>Planctomycetota</taxon>
        <taxon>Planctomycetia</taxon>
        <taxon>Planctomycetales</taxon>
        <taxon>Planctomycetaceae</taxon>
        <taxon>Thalassoglobus</taxon>
    </lineage>
</organism>
<proteinExistence type="predicted"/>
<evidence type="ECO:0000313" key="1">
    <source>
        <dbReference type="EMBL" id="QDT35180.1"/>
    </source>
</evidence>
<name>A0A517QU63_9PLAN</name>
<keyword evidence="2" id="KW-1185">Reference proteome</keyword>
<reference evidence="1 2" key="1">
    <citation type="submission" date="2019-02" db="EMBL/GenBank/DDBJ databases">
        <title>Deep-cultivation of Planctomycetes and their phenomic and genomic characterization uncovers novel biology.</title>
        <authorList>
            <person name="Wiegand S."/>
            <person name="Jogler M."/>
            <person name="Boedeker C."/>
            <person name="Pinto D."/>
            <person name="Vollmers J."/>
            <person name="Rivas-Marin E."/>
            <person name="Kohn T."/>
            <person name="Peeters S.H."/>
            <person name="Heuer A."/>
            <person name="Rast P."/>
            <person name="Oberbeckmann S."/>
            <person name="Bunk B."/>
            <person name="Jeske O."/>
            <person name="Meyerdierks A."/>
            <person name="Storesund J.E."/>
            <person name="Kallscheuer N."/>
            <person name="Luecker S."/>
            <person name="Lage O.M."/>
            <person name="Pohl T."/>
            <person name="Merkel B.J."/>
            <person name="Hornburger P."/>
            <person name="Mueller R.-W."/>
            <person name="Bruemmer F."/>
            <person name="Labrenz M."/>
            <person name="Spormann A.M."/>
            <person name="Op den Camp H."/>
            <person name="Overmann J."/>
            <person name="Amann R."/>
            <person name="Jetten M.S.M."/>
            <person name="Mascher T."/>
            <person name="Medema M.H."/>
            <person name="Devos D.P."/>
            <person name="Kaster A.-K."/>
            <person name="Ovreas L."/>
            <person name="Rohde M."/>
            <person name="Galperin M.Y."/>
            <person name="Jogler C."/>
        </authorList>
    </citation>
    <scope>NUCLEOTIDE SEQUENCE [LARGE SCALE GENOMIC DNA]</scope>
    <source>
        <strain evidence="1 2">Mal48</strain>
    </source>
</reference>
<protein>
    <submittedName>
        <fullName evidence="1">Uncharacterized protein</fullName>
    </submittedName>
</protein>
<dbReference type="EMBL" id="CP036267">
    <property type="protein sequence ID" value="QDT35180.1"/>
    <property type="molecule type" value="Genomic_DNA"/>
</dbReference>
<evidence type="ECO:0000313" key="2">
    <source>
        <dbReference type="Proteomes" id="UP000315724"/>
    </source>
</evidence>
<gene>
    <name evidence="1" type="ORF">Mal48_44560</name>
</gene>
<accession>A0A517QU63</accession>
<dbReference type="Proteomes" id="UP000315724">
    <property type="component" value="Chromosome"/>
</dbReference>
<dbReference type="KEGG" id="tpol:Mal48_44560"/>
<dbReference type="AlphaFoldDB" id="A0A517QU63"/>
<sequence>MRIELTSYNHRSWGVSESETSTTFRQGEHAMNSIAISIVDYTTTDVIPQPVFA</sequence>